<organism evidence="10 11">
    <name type="scientific">Sphingomonas melonis TY</name>
    <dbReference type="NCBI Taxonomy" id="621456"/>
    <lineage>
        <taxon>Bacteria</taxon>
        <taxon>Pseudomonadati</taxon>
        <taxon>Pseudomonadota</taxon>
        <taxon>Alphaproteobacteria</taxon>
        <taxon>Sphingomonadales</taxon>
        <taxon>Sphingomonadaceae</taxon>
        <taxon>Sphingomonas</taxon>
    </lineage>
</organism>
<evidence type="ECO:0000313" key="10">
    <source>
        <dbReference type="EMBL" id="KZB95631.1"/>
    </source>
</evidence>
<dbReference type="RefSeq" id="WP_017980257.1">
    <property type="nucleotide sequence ID" value="NZ_LQCK02000012.1"/>
</dbReference>
<comment type="similarity">
    <text evidence="7">Belongs to the SMC family.</text>
</comment>
<dbReference type="GO" id="GO:0006260">
    <property type="term" value="P:DNA replication"/>
    <property type="evidence" value="ECO:0007669"/>
    <property type="project" value="UniProtKB-UniRule"/>
</dbReference>
<dbReference type="FunFam" id="3.40.50.300:FF:000901">
    <property type="entry name" value="Chromosome partition protein Smc"/>
    <property type="match status" value="1"/>
</dbReference>
<dbReference type="InterPro" id="IPR027417">
    <property type="entry name" value="P-loop_NTPase"/>
</dbReference>
<keyword evidence="4 7" id="KW-0067">ATP-binding</keyword>
<comment type="caution">
    <text evidence="10">The sequence shown here is derived from an EMBL/GenBank/DDBJ whole genome shotgun (WGS) entry which is preliminary data.</text>
</comment>
<feature type="coiled-coil region" evidence="7">
    <location>
        <begin position="396"/>
        <end position="492"/>
    </location>
</feature>
<dbReference type="Proteomes" id="UP000078460">
    <property type="component" value="Unassembled WGS sequence"/>
</dbReference>
<dbReference type="EMBL" id="LQCK02000012">
    <property type="protein sequence ID" value="KZB95631.1"/>
    <property type="molecule type" value="Genomic_DNA"/>
</dbReference>
<feature type="coiled-coil region" evidence="7">
    <location>
        <begin position="291"/>
        <end position="353"/>
    </location>
</feature>
<evidence type="ECO:0000256" key="7">
    <source>
        <dbReference type="HAMAP-Rule" id="MF_01894"/>
    </source>
</evidence>
<dbReference type="GeneID" id="93797315"/>
<evidence type="ECO:0000256" key="3">
    <source>
        <dbReference type="ARBA" id="ARBA00022741"/>
    </source>
</evidence>
<keyword evidence="6 7" id="KW-0238">DNA-binding</keyword>
<dbReference type="GO" id="GO:0016887">
    <property type="term" value="F:ATP hydrolysis activity"/>
    <property type="evidence" value="ECO:0007669"/>
    <property type="project" value="InterPro"/>
</dbReference>
<dbReference type="OrthoDB" id="9808768at2"/>
<dbReference type="InterPro" id="IPR011890">
    <property type="entry name" value="SMC_prok"/>
</dbReference>
<dbReference type="CDD" id="cd03278">
    <property type="entry name" value="ABC_SMC_barmotin"/>
    <property type="match status" value="1"/>
</dbReference>
<dbReference type="PANTHER" id="PTHR43977">
    <property type="entry name" value="STRUCTURAL MAINTENANCE OF CHROMOSOMES PROTEIN 3"/>
    <property type="match status" value="1"/>
</dbReference>
<dbReference type="InterPro" id="IPR024704">
    <property type="entry name" value="SMC"/>
</dbReference>
<comment type="domain">
    <text evidence="7">Contains large globular domains required for ATP hydrolysis at each terminus and a third globular domain forming a flexible hinge near the middle of the molecule. These domains are separated by coiled-coil structures.</text>
</comment>
<dbReference type="Pfam" id="PF02463">
    <property type="entry name" value="SMC_N"/>
    <property type="match status" value="1"/>
</dbReference>
<keyword evidence="5 7" id="KW-0175">Coiled coil</keyword>
<dbReference type="GO" id="GO:0003677">
    <property type="term" value="F:DNA binding"/>
    <property type="evidence" value="ECO:0007669"/>
    <property type="project" value="UniProtKB-UniRule"/>
</dbReference>
<feature type="binding site" evidence="7">
    <location>
        <begin position="32"/>
        <end position="39"/>
    </location>
    <ligand>
        <name>ATP</name>
        <dbReference type="ChEBI" id="CHEBI:30616"/>
    </ligand>
</feature>
<dbReference type="GO" id="GO:0005737">
    <property type="term" value="C:cytoplasm"/>
    <property type="evidence" value="ECO:0007669"/>
    <property type="project" value="UniProtKB-SubCell"/>
</dbReference>
<evidence type="ECO:0000259" key="9">
    <source>
        <dbReference type="Pfam" id="PF02463"/>
    </source>
</evidence>
<evidence type="ECO:0000256" key="1">
    <source>
        <dbReference type="ARBA" id="ARBA00004496"/>
    </source>
</evidence>
<feature type="domain" description="RecF/RecN/SMC N-terminal" evidence="9">
    <location>
        <begin position="3"/>
        <end position="1112"/>
    </location>
</feature>
<dbReference type="AlphaFoldDB" id="A0A175Y4Z2"/>
<evidence type="ECO:0000256" key="5">
    <source>
        <dbReference type="ARBA" id="ARBA00023054"/>
    </source>
</evidence>
<keyword evidence="11" id="KW-1185">Reference proteome</keyword>
<dbReference type="GO" id="GO:0007062">
    <property type="term" value="P:sister chromatid cohesion"/>
    <property type="evidence" value="ECO:0007669"/>
    <property type="project" value="InterPro"/>
</dbReference>
<dbReference type="GO" id="GO:0030261">
    <property type="term" value="P:chromosome condensation"/>
    <property type="evidence" value="ECO:0007669"/>
    <property type="project" value="InterPro"/>
</dbReference>
<feature type="region of interest" description="Disordered" evidence="8">
    <location>
        <begin position="525"/>
        <end position="550"/>
    </location>
</feature>
<dbReference type="GO" id="GO:0007059">
    <property type="term" value="P:chromosome segregation"/>
    <property type="evidence" value="ECO:0007669"/>
    <property type="project" value="UniProtKB-UniRule"/>
</dbReference>
<reference evidence="10" key="1">
    <citation type="submission" date="2016-03" db="EMBL/GenBank/DDBJ databases">
        <title>Sphingomonas melonis TY, whole genome shotgun sequencing.</title>
        <authorList>
            <person name="Wang H."/>
            <person name="Zhu P."/>
        </authorList>
    </citation>
    <scope>NUCLEOTIDE SEQUENCE [LARGE SCALE GENOMIC DNA]</scope>
    <source>
        <strain evidence="10">TY</strain>
    </source>
</reference>
<accession>A0A175Y4Z2</accession>
<proteinExistence type="inferred from homology"/>
<feature type="coiled-coil region" evidence="7">
    <location>
        <begin position="161"/>
        <end position="222"/>
    </location>
</feature>
<evidence type="ECO:0000256" key="8">
    <source>
        <dbReference type="SAM" id="MobiDB-lite"/>
    </source>
</evidence>
<comment type="function">
    <text evidence="7">Required for chromosome condensation and partitioning.</text>
</comment>
<evidence type="ECO:0000256" key="2">
    <source>
        <dbReference type="ARBA" id="ARBA00022490"/>
    </source>
</evidence>
<dbReference type="SUPFAM" id="SSF52540">
    <property type="entry name" value="P-loop containing nucleoside triphosphate hydrolases"/>
    <property type="match status" value="1"/>
</dbReference>
<feature type="compositionally biased region" description="Pro residues" evidence="8">
    <location>
        <begin position="537"/>
        <end position="546"/>
    </location>
</feature>
<protein>
    <recommendedName>
        <fullName evidence="7">Chromosome partition protein Smc</fullName>
    </recommendedName>
</protein>
<dbReference type="GO" id="GO:0005524">
    <property type="term" value="F:ATP binding"/>
    <property type="evidence" value="ECO:0007669"/>
    <property type="project" value="UniProtKB-UniRule"/>
</dbReference>
<keyword evidence="3 7" id="KW-0547">Nucleotide-binding</keyword>
<dbReference type="HAMAP" id="MF_01894">
    <property type="entry name" value="Smc_prok"/>
    <property type="match status" value="1"/>
</dbReference>
<dbReference type="InterPro" id="IPR003395">
    <property type="entry name" value="RecF/RecN/SMC_N"/>
</dbReference>
<evidence type="ECO:0000256" key="6">
    <source>
        <dbReference type="ARBA" id="ARBA00023125"/>
    </source>
</evidence>
<dbReference type="Gene3D" id="3.40.50.300">
    <property type="entry name" value="P-loop containing nucleotide triphosphate hydrolases"/>
    <property type="match status" value="2"/>
</dbReference>
<gene>
    <name evidence="7" type="primary">smc</name>
    <name evidence="10" type="ORF">AVM11_04985</name>
</gene>
<comment type="subcellular location">
    <subcellularLocation>
        <location evidence="1 7">Cytoplasm</location>
    </subcellularLocation>
</comment>
<name>A0A175Y4Z2_9SPHN</name>
<sequence length="1129" mass="119282">MQIKRLRIAGFKSFVDPADLHIEPGLTGVVGPNGCGKSNLLEALRWTMGESSAKSLRGAGMEDVIFAGTATRPPRAFAEVSILLDAADGDEREVVRRIERGAGSAYRIDGRDVRAKDVALLFADAATGAHSPALVSQNRISAVIAAKPAERRAMLEEAAGIAGLHVRRKDAEQKLRATEANLERLAELIADQDARAASLRRQARAAERYRELSAKIRLAEARMIFARWRDAAAAADAARAEATAADTRVAETTDAERIAAAVHADATAAVATTRAAALAARDAANDLGHRLTTLRAQRAAAARRVSELDEARRRIADDRAREGTLAADAAQALARLADEVKALDRAILSAADEAPRLDATLADAERHARDAEVALAQGLARQASEAAETRVADAALAAARTRADRARREVAQVAQALAALGDAAPLTAARDEAATRRQQARARAEQARDALAQAEAEERAAIAGRDAAETTRAAARADLAQIDAEIAALTRATQRTGKEKLLDRLAPAAGYERALAAALGDELEGDPAAWTGATPQPGDPAPPPGTTPLADHVTAPAALARRLAQSFVADTDDGQPLAVGQRLVTAAGHTRRWDGHVASGSGAAAAERLERLNRLKTLRAARPAAAATAEAADTARADIDRRIAAARTAAQAARTALTQADTAIRDAERAEDRATTALERLAGQRADLDARALRVAAEHDEAEADRAAAETARAALPDGRDSAAAVAALSAVAERCRTAVAQARGERAALDRAVQSNRERLAAAQADTRSWRARAGEAAKRIADMDAREVALAKEAADAAGRPAALDAAIATAHAEHDAARRDADTHAAAERDADAAARRADDAQRRAIEALSQAREARAGAAARLESQELRRVEMGRLSGERFECPAPVLPERLGFAGTDVGTPAAESTAHERLTADRERIGPVNLVAERELAELEASGKSNAAERDELVEAVHRLRGSIGTLNREGRQRLTAAFEAVDGHFRRLFTTLFDGGAAHLALVDSDDPLEAGLEIMAQPPGKRLQSLTLLSGGEQALTAVALIFALFLTNPAPICVLDEVDAPLDDANIERFCDLLDRMTRETQTRYLIVTHNAVTMSRMHRLFGVTMVERGVSRLVSVDLGGATNLLAAE</sequence>
<feature type="region of interest" description="Disordered" evidence="8">
    <location>
        <begin position="817"/>
        <end position="842"/>
    </location>
</feature>
<evidence type="ECO:0000313" key="11">
    <source>
        <dbReference type="Proteomes" id="UP000078460"/>
    </source>
</evidence>
<keyword evidence="2 7" id="KW-0963">Cytoplasm</keyword>
<comment type="subunit">
    <text evidence="7">Homodimer.</text>
</comment>
<dbReference type="PIRSF" id="PIRSF005719">
    <property type="entry name" value="SMC"/>
    <property type="match status" value="1"/>
</dbReference>
<evidence type="ECO:0000256" key="4">
    <source>
        <dbReference type="ARBA" id="ARBA00022840"/>
    </source>
</evidence>